<feature type="region of interest" description="Disordered" evidence="1">
    <location>
        <begin position="537"/>
        <end position="624"/>
    </location>
</feature>
<dbReference type="Gene3D" id="2.170.270.10">
    <property type="entry name" value="SET domain"/>
    <property type="match status" value="1"/>
</dbReference>
<evidence type="ECO:0000313" key="3">
    <source>
        <dbReference type="Proteomes" id="UP000054408"/>
    </source>
</evidence>
<gene>
    <name evidence="2" type="ORF">AMSG_08483</name>
</gene>
<dbReference type="PANTHER" id="PTHR46455:SF5">
    <property type="entry name" value="SET AND MYND DOMAIN CONTAINING, ARTHROPOD-SPECIFIC, MEMBER 4, ISOFORM A"/>
    <property type="match status" value="1"/>
</dbReference>
<feature type="compositionally biased region" description="Basic residues" evidence="1">
    <location>
        <begin position="34"/>
        <end position="46"/>
    </location>
</feature>
<dbReference type="Gene3D" id="1.10.220.160">
    <property type="match status" value="1"/>
</dbReference>
<keyword evidence="3" id="KW-1185">Reference proteome</keyword>
<protein>
    <recommendedName>
        <fullName evidence="4">SET domain-containing protein</fullName>
    </recommendedName>
</protein>
<dbReference type="AlphaFoldDB" id="A0A0L0DMK6"/>
<feature type="compositionally biased region" description="Low complexity" evidence="1">
    <location>
        <begin position="1"/>
        <end position="29"/>
    </location>
</feature>
<dbReference type="Proteomes" id="UP000054408">
    <property type="component" value="Unassembled WGS sequence"/>
</dbReference>
<dbReference type="InterPro" id="IPR053010">
    <property type="entry name" value="SET_SmydA-8"/>
</dbReference>
<proteinExistence type="predicted"/>
<feature type="compositionally biased region" description="Low complexity" evidence="1">
    <location>
        <begin position="549"/>
        <end position="560"/>
    </location>
</feature>
<organism evidence="2 3">
    <name type="scientific">Thecamonas trahens ATCC 50062</name>
    <dbReference type="NCBI Taxonomy" id="461836"/>
    <lineage>
        <taxon>Eukaryota</taxon>
        <taxon>Apusozoa</taxon>
        <taxon>Apusomonadida</taxon>
        <taxon>Apusomonadidae</taxon>
        <taxon>Thecamonas</taxon>
    </lineage>
</organism>
<dbReference type="GeneID" id="25567170"/>
<feature type="compositionally biased region" description="Basic residues" evidence="1">
    <location>
        <begin position="564"/>
        <end position="573"/>
    </location>
</feature>
<name>A0A0L0DMK6_THETB</name>
<evidence type="ECO:0000313" key="2">
    <source>
        <dbReference type="EMBL" id="KNC52618.1"/>
    </source>
</evidence>
<reference evidence="2 3" key="1">
    <citation type="submission" date="2010-05" db="EMBL/GenBank/DDBJ databases">
        <title>The Genome Sequence of Thecamonas trahens ATCC 50062.</title>
        <authorList>
            <consortium name="The Broad Institute Genome Sequencing Platform"/>
            <person name="Russ C."/>
            <person name="Cuomo C."/>
            <person name="Shea T."/>
            <person name="Young S.K."/>
            <person name="Zeng Q."/>
            <person name="Koehrsen M."/>
            <person name="Haas B."/>
            <person name="Borodovsky M."/>
            <person name="Guigo R."/>
            <person name="Alvarado L."/>
            <person name="Berlin A."/>
            <person name="Bochicchio J."/>
            <person name="Borenstein D."/>
            <person name="Chapman S."/>
            <person name="Chen Z."/>
            <person name="Freedman E."/>
            <person name="Gellesch M."/>
            <person name="Goldberg J."/>
            <person name="Griggs A."/>
            <person name="Gujja S."/>
            <person name="Heilman E."/>
            <person name="Heiman D."/>
            <person name="Hepburn T."/>
            <person name="Howarth C."/>
            <person name="Jen D."/>
            <person name="Larson L."/>
            <person name="Mehta T."/>
            <person name="Park D."/>
            <person name="Pearson M."/>
            <person name="Roberts A."/>
            <person name="Saif S."/>
            <person name="Shenoy N."/>
            <person name="Sisk P."/>
            <person name="Stolte C."/>
            <person name="Sykes S."/>
            <person name="Thomson T."/>
            <person name="Walk T."/>
            <person name="White J."/>
            <person name="Yandava C."/>
            <person name="Burger G."/>
            <person name="Gray M.W."/>
            <person name="Holland P.W.H."/>
            <person name="King N."/>
            <person name="Lang F.B.F."/>
            <person name="Roger A.J."/>
            <person name="Ruiz-Trillo I."/>
            <person name="Lander E."/>
            <person name="Nusbaum C."/>
        </authorList>
    </citation>
    <scope>NUCLEOTIDE SEQUENCE [LARGE SCALE GENOMIC DNA]</scope>
    <source>
        <strain evidence="2 3">ATCC 50062</strain>
    </source>
</reference>
<sequence length="624" mass="64603">MSTPPTTTAATPAAATLEATTSATGATGASEGGKKKKKKNKKRKKGKVLEASWPLRSKTTAERGTYVYVTDKVEAGTVLLAEAPFVWSPMAALASRICANCSAFLQQFPPQVISTCSSCRSAYCSAACEAAAGHADYCAPLSALFAMQPRAGGQELVMVGLIIKAIVRAAAPPPPTPSAADAATLGSIAIARATRAEFDALPTHREATPEQRIQSARAQFEAALSVPQFAALMEPYGTPDDLVELAIDNMCRINTNSAPLPGHVLSFPSMGTGISLLQPQSRTRARPTRRGSPALTVGDEVTCSCIDAAQPFAQRQELLASQRGITCACPRCAAGLAGDGPLGGIVCPACATDATDANPVICVPGGEPLVYTCPTCGDARDVDVVSALLYPLKNRLRNLRIAAQARDADSVGILADTLIAEAAGVLHPHHFLLLSAYPLAANAALQAGNLPKALGFFRLYYAAQRVASPTVDIETIEAGQSLAEHVASYLQHSRRLPTKLKRALISEFRATMSAIVADATILFGDTDPRAVQLKSMATPGWQAPPPPQAQAAQRRGAQSGSGHGHTHGGKPCHGHGGGASSSTGTPPHGHSHSHSHSHGGDGGGHGHTHGGEPCHGHGGHGHSH</sequence>
<dbReference type="PANTHER" id="PTHR46455">
    <property type="entry name" value="SET AND MYND DOMAIN CONTAINING, ARTHROPOD-SPECIFIC, MEMBER 4, ISOFORM A"/>
    <property type="match status" value="1"/>
</dbReference>
<evidence type="ECO:0008006" key="4">
    <source>
        <dbReference type="Google" id="ProtNLM"/>
    </source>
</evidence>
<dbReference type="EMBL" id="GL349474">
    <property type="protein sequence ID" value="KNC52618.1"/>
    <property type="molecule type" value="Genomic_DNA"/>
</dbReference>
<evidence type="ECO:0000256" key="1">
    <source>
        <dbReference type="SAM" id="MobiDB-lite"/>
    </source>
</evidence>
<dbReference type="RefSeq" id="XP_013755175.1">
    <property type="nucleotide sequence ID" value="XM_013899721.1"/>
</dbReference>
<dbReference type="Gene3D" id="1.25.40.10">
    <property type="entry name" value="Tetratricopeptide repeat domain"/>
    <property type="match status" value="1"/>
</dbReference>
<dbReference type="Gene3D" id="6.10.140.2220">
    <property type="match status" value="1"/>
</dbReference>
<feature type="region of interest" description="Disordered" evidence="1">
    <location>
        <begin position="1"/>
        <end position="49"/>
    </location>
</feature>
<accession>A0A0L0DMK6</accession>
<dbReference type="InterPro" id="IPR046341">
    <property type="entry name" value="SET_dom_sf"/>
</dbReference>
<dbReference type="InterPro" id="IPR011990">
    <property type="entry name" value="TPR-like_helical_dom_sf"/>
</dbReference>